<dbReference type="PANTHER" id="PTHR33987">
    <property type="entry name" value="CALCINEURIN-LIKE METALLO-PHOSPHOESTERASE SUPERFAMILY PROTEIN"/>
    <property type="match status" value="1"/>
</dbReference>
<evidence type="ECO:0000313" key="4">
    <source>
        <dbReference type="Proteomes" id="UP000000557"/>
    </source>
</evidence>
<dbReference type="AlphaFoldDB" id="Q7NNP7"/>
<dbReference type="InterPro" id="IPR029052">
    <property type="entry name" value="Metallo-depent_PP-like"/>
</dbReference>
<dbReference type="EnsemblBacteria" id="BAC88304">
    <property type="protein sequence ID" value="BAC88304"/>
    <property type="gene ID" value="BAC88304"/>
</dbReference>
<sequence>MWGLPPSTGVDPLLRKKGVHSIVRLSSGSRRGDLCAFQVLRTIGQMVALRSKIALTCLAHGEIRVYGRRSVLQGLAYGFLVAGGAARPTRAAVSLAAGPMPGCLRPDGATLWLQGNAPAKLRVEYWDVLAPQKRMLSGEYALTAVEDYIAYLRIGGLGPSRRYAYRVLLDGVVQVIPEPLLFRTSGAGGIYAPFKMLAGSCAYTKDAPIFESMARQRPDGMLWLGDNVYFQRSALLITGEWASAEAMHNRYRLDRQAAALQPLLRCTHHYAVWDDHDYGPNDADGGYTLKRESLDLFKRFWDNPGYGLPDTPGVFTRFEHNGVDFFLLDDRYHRTGDQMLGEKQTAWLKDGLLRSRGVFKVVAGGNQMFNDDNRFEGWNRFVREREDFVRWLSANRIRGVLFLSGDRHFTELLRYERPGTYPLYELTCSPLTSKAYKEAQKASATVPGTFVTENNFASLEFGGGATDARLLLRCWNIQGKQLWEQKILAANLQ</sequence>
<dbReference type="PhylomeDB" id="Q7NNP7"/>
<reference evidence="3 4" key="2">
    <citation type="journal article" date="2003" name="DNA Res.">
        <title>Complete genome structure of Gloeobacter violaceus PCC 7421, a cyanobacterium that lacks thylakoids (supplement).</title>
        <authorList>
            <person name="Nakamura Y."/>
            <person name="Kaneko T."/>
            <person name="Sato S."/>
            <person name="Mimuro M."/>
            <person name="Miyashita H."/>
            <person name="Tsuchiya T."/>
            <person name="Sasamoto S."/>
            <person name="Watanabe A."/>
            <person name="Kawashima K."/>
            <person name="Kishida Y."/>
            <person name="Kiyokawa C."/>
            <person name="Kohara M."/>
            <person name="Matsumoto M."/>
            <person name="Matsuno A."/>
            <person name="Nakazaki N."/>
            <person name="Shimpo S."/>
            <person name="Takeuchi C."/>
            <person name="Yamada M."/>
            <person name="Tabata S."/>
        </authorList>
    </citation>
    <scope>NUCLEOTIDE SEQUENCE [LARGE SCALE GENOMIC DNA]</scope>
    <source>
        <strain evidence="4">ATCC 29082 / PCC 7421</strain>
    </source>
</reference>
<protein>
    <submittedName>
        <fullName evidence="3">Gll0363 protein</fullName>
    </submittedName>
</protein>
<dbReference type="EMBL" id="BA000045">
    <property type="protein sequence ID" value="BAC88304.1"/>
    <property type="molecule type" value="Genomic_DNA"/>
</dbReference>
<dbReference type="PATRIC" id="fig|251221.4.peg.370"/>
<dbReference type="eggNOG" id="COG3540">
    <property type="taxonomic scope" value="Bacteria"/>
</dbReference>
<gene>
    <name evidence="3" type="ordered locus">gll0363</name>
</gene>
<feature type="domain" description="PhoD-like phosphatase metallophosphatase" evidence="1">
    <location>
        <begin position="333"/>
        <end position="450"/>
    </location>
</feature>
<dbReference type="Proteomes" id="UP000000557">
    <property type="component" value="Chromosome"/>
</dbReference>
<reference evidence="3 4" key="1">
    <citation type="journal article" date="2003" name="DNA Res.">
        <title>Complete genome structure of Gloeobacter violaceus PCC 7421, a cyanobacterium that lacks thylakoids.</title>
        <authorList>
            <person name="Nakamura Y."/>
            <person name="Kaneko T."/>
            <person name="Sato S."/>
            <person name="Mimuro M."/>
            <person name="Miyashita H."/>
            <person name="Tsuchiya T."/>
            <person name="Sasamoto S."/>
            <person name="Watanabe A."/>
            <person name="Kawashima K."/>
            <person name="Kishida Y."/>
            <person name="Kiyokawa C."/>
            <person name="Kohara M."/>
            <person name="Matsumoto M."/>
            <person name="Matsuno A."/>
            <person name="Nakazaki N."/>
            <person name="Shimpo S."/>
            <person name="Takeuchi C."/>
            <person name="Yamada M."/>
            <person name="Tabata S."/>
        </authorList>
    </citation>
    <scope>NUCLEOTIDE SEQUENCE [LARGE SCALE GENOMIC DNA]</scope>
    <source>
        <strain evidence="4">ATCC 29082 / PCC 7421</strain>
    </source>
</reference>
<feature type="domain" description="DUF7800" evidence="2">
    <location>
        <begin position="94"/>
        <end position="179"/>
    </location>
</feature>
<dbReference type="Pfam" id="PF25077">
    <property type="entry name" value="DUF7800"/>
    <property type="match status" value="1"/>
</dbReference>
<dbReference type="Gene3D" id="3.60.21.70">
    <property type="entry name" value="PhoD-like phosphatase"/>
    <property type="match status" value="1"/>
</dbReference>
<keyword evidence="4" id="KW-1185">Reference proteome</keyword>
<dbReference type="KEGG" id="gvi:gll0363"/>
<dbReference type="SUPFAM" id="SSF56300">
    <property type="entry name" value="Metallo-dependent phosphatases"/>
    <property type="match status" value="1"/>
</dbReference>
<dbReference type="Pfam" id="PF09423">
    <property type="entry name" value="PhoD"/>
    <property type="match status" value="1"/>
</dbReference>
<dbReference type="OrthoDB" id="327733at2"/>
<dbReference type="PANTHER" id="PTHR33987:SF1">
    <property type="entry name" value="CALCINEURIN-LIKE METALLO-PHOSPHOESTERASE SUPERFAMILY PROTEIN"/>
    <property type="match status" value="1"/>
</dbReference>
<evidence type="ECO:0000259" key="2">
    <source>
        <dbReference type="Pfam" id="PF25077"/>
    </source>
</evidence>
<organism evidence="3 4">
    <name type="scientific">Gloeobacter violaceus (strain ATCC 29082 / PCC 7421)</name>
    <dbReference type="NCBI Taxonomy" id="251221"/>
    <lineage>
        <taxon>Bacteria</taxon>
        <taxon>Bacillati</taxon>
        <taxon>Cyanobacteriota</taxon>
        <taxon>Cyanophyceae</taxon>
        <taxon>Gloeobacterales</taxon>
        <taxon>Gloeobacteraceae</taxon>
        <taxon>Gloeobacter</taxon>
    </lineage>
</organism>
<dbReference type="InterPro" id="IPR018946">
    <property type="entry name" value="PhoD-like_MPP"/>
</dbReference>
<dbReference type="InterPro" id="IPR038607">
    <property type="entry name" value="PhoD-like_sf"/>
</dbReference>
<name>Q7NNP7_GLOVI</name>
<dbReference type="HOGENOM" id="CLU_041740_3_0_3"/>
<dbReference type="CDD" id="cd07389">
    <property type="entry name" value="MPP_PhoD"/>
    <property type="match status" value="1"/>
</dbReference>
<dbReference type="InParanoid" id="Q7NNP7"/>
<accession>Q7NNP7</accession>
<evidence type="ECO:0000259" key="1">
    <source>
        <dbReference type="Pfam" id="PF09423"/>
    </source>
</evidence>
<dbReference type="STRING" id="251221.gene:10757835"/>
<evidence type="ECO:0000313" key="3">
    <source>
        <dbReference type="EMBL" id="BAC88304.1"/>
    </source>
</evidence>
<proteinExistence type="predicted"/>
<dbReference type="InterPro" id="IPR056702">
    <property type="entry name" value="DUF7800"/>
</dbReference>